<feature type="region of interest" description="Disordered" evidence="9">
    <location>
        <begin position="94"/>
        <end position="125"/>
    </location>
</feature>
<evidence type="ECO:0000256" key="5">
    <source>
        <dbReference type="ARBA" id="ARBA00022884"/>
    </source>
</evidence>
<dbReference type="EMBL" id="AY340701">
    <property type="protein sequence ID" value="AAR02381.1"/>
    <property type="molecule type" value="Genomic_DNA"/>
</dbReference>
<evidence type="ECO:0000256" key="7">
    <source>
        <dbReference type="ARBA" id="ARBA00031496"/>
    </source>
</evidence>
<dbReference type="GO" id="GO:0030430">
    <property type="term" value="C:host cell cytoplasm"/>
    <property type="evidence" value="ECO:0007669"/>
    <property type="project" value="UniProtKB-SubCell"/>
</dbReference>
<evidence type="ECO:0000256" key="1">
    <source>
        <dbReference type="ARBA" id="ARBA00020269"/>
    </source>
</evidence>
<proteinExistence type="predicted"/>
<evidence type="ECO:0000256" key="3">
    <source>
        <dbReference type="ARBA" id="ARBA00022562"/>
    </source>
</evidence>
<comment type="function">
    <text evidence="8">Escorts unspliced or incompletely spliced viral pre-mRNAs (late transcripts) out of the nucleus of infected cells. These pre-mRNAs carry a recognition sequence called Rev responsive element (RRE) located in the env gene, that is not present in fully spliced viral mRNAs (early transcripts). This function is essential since most viral proteins are translated from unspliced or partially spliced pre-mRNAs which cannot exit the nucleus by the pathway used by fully processed cellular mRNAs.</text>
</comment>
<accession>Q6VG36</accession>
<evidence type="ECO:0000256" key="6">
    <source>
        <dbReference type="ARBA" id="ARBA00023200"/>
    </source>
</evidence>
<evidence type="ECO:0000256" key="8">
    <source>
        <dbReference type="RuleBase" id="RU364044"/>
    </source>
</evidence>
<keyword evidence="4 8" id="KW-0509">mRNA transport</keyword>
<dbReference type="InterPro" id="IPR000625">
    <property type="entry name" value="REV_protein"/>
</dbReference>
<organismHost>
    <name type="scientific">Cercopithecidae</name>
    <name type="common">Old World monkeys</name>
    <dbReference type="NCBI Taxonomy" id="9527"/>
</organismHost>
<comment type="subunit">
    <text evidence="8">Homomultimer; when bound to the RRE. Multimeric assembly is essential for activity.</text>
</comment>
<name>Q6VG36_SIV</name>
<sequence length="125" mass="14024">MAGNGRDEERRLLSLALAAVRILQESSEVRAGILSSFFSDPYPIPRGTANARRNRRRRWRRQQLQIASISERIFYHYLGRSQEPCPLDIPDLERLSISDLPDPPESVPEAATPPAHTPAPTVGKP</sequence>
<comment type="subcellular location">
    <subcellularLocation>
        <location evidence="8">Host cytoplasm</location>
    </subcellularLocation>
    <subcellularLocation>
        <location evidence="8">Host nucleus</location>
        <location evidence="8">Host nucleolus</location>
    </subcellularLocation>
</comment>
<protein>
    <recommendedName>
        <fullName evidence="1 8">Protein Rev</fullName>
    </recommendedName>
    <alternativeName>
        <fullName evidence="7 8">Regulator of expression of viral proteins</fullName>
    </alternativeName>
</protein>
<evidence type="ECO:0000256" key="4">
    <source>
        <dbReference type="ARBA" id="ARBA00022816"/>
    </source>
</evidence>
<reference evidence="10 11" key="1">
    <citation type="journal article" date="2003" name="J. Virol.">
        <title>Identification of a new simian immunodeficiency virus lineage with a vpu gene present among different cercopithecus monkeys (C. mona, C. cephus, and C. nictitans) from Cameroon.</title>
        <authorList>
            <person name="Courgnaud V."/>
            <person name="Abela B."/>
            <person name="Pourrut X."/>
            <person name="Mpoudi-Ngole E."/>
            <person name="Loul S."/>
            <person name="Delaporte E."/>
            <person name="Peeters M."/>
        </authorList>
    </citation>
    <scope>NUCLEOTIDE SEQUENCE [LARGE SCALE GENOMIC DNA]</scope>
</reference>
<keyword evidence="5 8" id="KW-0694">RNA-binding</keyword>
<gene>
    <name evidence="8" type="primary">rev</name>
</gene>
<dbReference type="Pfam" id="PF00424">
    <property type="entry name" value="REV"/>
    <property type="match status" value="1"/>
</dbReference>
<evidence type="ECO:0000256" key="9">
    <source>
        <dbReference type="SAM" id="MobiDB-lite"/>
    </source>
</evidence>
<dbReference type="GO" id="GO:0003700">
    <property type="term" value="F:DNA-binding transcription factor activity"/>
    <property type="evidence" value="ECO:0007669"/>
    <property type="project" value="InterPro"/>
</dbReference>
<keyword evidence="6 8" id="KW-1035">Host cytoplasm</keyword>
<evidence type="ECO:0000313" key="11">
    <source>
        <dbReference type="Proteomes" id="UP000257454"/>
    </source>
</evidence>
<dbReference type="GO" id="GO:0044196">
    <property type="term" value="C:host cell nucleolus"/>
    <property type="evidence" value="ECO:0007669"/>
    <property type="project" value="UniProtKB-SubCell"/>
</dbReference>
<dbReference type="Gene3D" id="6.10.140.630">
    <property type="match status" value="1"/>
</dbReference>
<organismHost>
    <name type="scientific">Pan troglodytes</name>
    <name type="common">Chimpanzee</name>
    <dbReference type="NCBI Taxonomy" id="9598"/>
</organismHost>
<feature type="compositionally biased region" description="Low complexity" evidence="9">
    <location>
        <begin position="110"/>
        <end position="125"/>
    </location>
</feature>
<keyword evidence="2 8" id="KW-0813">Transport</keyword>
<evidence type="ECO:0000256" key="2">
    <source>
        <dbReference type="ARBA" id="ARBA00022448"/>
    </source>
</evidence>
<organism evidence="10 11">
    <name type="scientific">Simian immunodeficiency virus</name>
    <name type="common">SIV</name>
    <dbReference type="NCBI Taxonomy" id="11723"/>
    <lineage>
        <taxon>Viruses</taxon>
        <taxon>Riboviria</taxon>
        <taxon>Pararnavirae</taxon>
        <taxon>Artverviricota</taxon>
        <taxon>Revtraviricetes</taxon>
        <taxon>Ortervirales</taxon>
        <taxon>Retroviridae</taxon>
        <taxon>Orthoretrovirinae</taxon>
        <taxon>Lentivirus</taxon>
        <taxon>Lentivirus simimdef</taxon>
    </lineage>
</organism>
<keyword evidence="3 8" id="KW-1048">Host nucleus</keyword>
<evidence type="ECO:0000313" key="10">
    <source>
        <dbReference type="EMBL" id="AAR02381.1"/>
    </source>
</evidence>
<dbReference type="GO" id="GO:0003723">
    <property type="term" value="F:RNA binding"/>
    <property type="evidence" value="ECO:0007669"/>
    <property type="project" value="UniProtKB-KW"/>
</dbReference>
<dbReference type="Proteomes" id="UP000257454">
    <property type="component" value="Genome"/>
</dbReference>
<dbReference type="GO" id="GO:0051028">
    <property type="term" value="P:mRNA transport"/>
    <property type="evidence" value="ECO:0007669"/>
    <property type="project" value="UniProtKB-KW"/>
</dbReference>